<evidence type="ECO:0008006" key="15">
    <source>
        <dbReference type="Google" id="ProtNLM"/>
    </source>
</evidence>
<evidence type="ECO:0000256" key="4">
    <source>
        <dbReference type="ARBA" id="ARBA00022679"/>
    </source>
</evidence>
<dbReference type="Gene3D" id="3.30.1180.20">
    <property type="entry name" value="Dihydroxyacetone kinase, domain 2"/>
    <property type="match status" value="1"/>
</dbReference>
<dbReference type="PANTHER" id="PTHR28629">
    <property type="entry name" value="TRIOKINASE/FMN CYCLASE"/>
    <property type="match status" value="1"/>
</dbReference>
<keyword evidence="5" id="KW-0547">Nucleotide-binding</keyword>
<comment type="function">
    <text evidence="1">Catalyzes both the phosphorylation of dihydroxyacetone and of glyceraldehyde.</text>
</comment>
<gene>
    <name evidence="13" type="ORF">H2201_001292</name>
</gene>
<dbReference type="SUPFAM" id="SSF82549">
    <property type="entry name" value="DAK1/DegV-like"/>
    <property type="match status" value="1"/>
</dbReference>
<evidence type="ECO:0000256" key="3">
    <source>
        <dbReference type="ARBA" id="ARBA00008757"/>
    </source>
</evidence>
<dbReference type="Gene3D" id="3.40.50.10440">
    <property type="entry name" value="Dihydroxyacetone kinase, domain 1"/>
    <property type="match status" value="1"/>
</dbReference>
<comment type="catalytic activity">
    <reaction evidence="9">
        <text>D-glyceraldehyde + ATP = D-glyceraldehyde 3-phosphate + ADP + H(+)</text>
        <dbReference type="Rhea" id="RHEA:13941"/>
        <dbReference type="ChEBI" id="CHEBI:15378"/>
        <dbReference type="ChEBI" id="CHEBI:17378"/>
        <dbReference type="ChEBI" id="CHEBI:30616"/>
        <dbReference type="ChEBI" id="CHEBI:59776"/>
        <dbReference type="ChEBI" id="CHEBI:456216"/>
        <dbReference type="EC" id="2.7.1.28"/>
    </reaction>
</comment>
<proteinExistence type="inferred from homology"/>
<evidence type="ECO:0000259" key="11">
    <source>
        <dbReference type="PROSITE" id="PS51480"/>
    </source>
</evidence>
<keyword evidence="8" id="KW-0067">ATP-binding</keyword>
<evidence type="ECO:0000256" key="7">
    <source>
        <dbReference type="ARBA" id="ARBA00022798"/>
    </source>
</evidence>
<dbReference type="PROSITE" id="PS51481">
    <property type="entry name" value="DHAK"/>
    <property type="match status" value="1"/>
</dbReference>
<dbReference type="Pfam" id="PF02734">
    <property type="entry name" value="Dak2"/>
    <property type="match status" value="1"/>
</dbReference>
<comment type="similarity">
    <text evidence="3">Belongs to the dihydroxyacetone kinase (DAK) family.</text>
</comment>
<keyword evidence="6" id="KW-0418">Kinase</keyword>
<keyword evidence="4" id="KW-0808">Transferase</keyword>
<keyword evidence="14" id="KW-1185">Reference proteome</keyword>
<sequence length="503" mass="52566">MSFKHFINDPEKLVNDALEALTYANPTLQYLRAEKAIVTTAHDSSTNVSIISGGGAGHEPAHAAYVGRNMLSAAVSGSIFASPSVSQIYNTINHVGGKPGTLLIVKNYTGDVFNFSLAASKASAAGVPTEFIVVADDVSVGRAKGGKVGRRGLAGTILVHKITSAYAASSAAPSLGAVRKLAQEVADNLVTAAASLDRVHVPGRRKHAADFLGEDELELGMGIHNEPGLRKISPLPDLHTLVGDMLKMLLDLTDTDRAYVDFSATEGDGVVLMVNNLGGTSVLELGAVAAEVHRQLEYVEPFHKALRNACSKVIAAEPTITEYDTQVGDGDCGTTLRRGAEAISSYIANTPSTATDPLTDLLHIASIIEETMDGTSGAITAIYVNSLAAPLRSISVSSTPPPLDTRVWSSAATAALKTLQSVTPARPGDRTLMDALTPFVETLARTPNVRDAAAAARLGADRTMGMQAKLGRSVYVEASAYDRVPDPGAIGLAELFEGLAEAL</sequence>
<dbReference type="InterPro" id="IPR004006">
    <property type="entry name" value="DhaK_dom"/>
</dbReference>
<evidence type="ECO:0000256" key="2">
    <source>
        <dbReference type="ARBA" id="ARBA00004778"/>
    </source>
</evidence>
<dbReference type="EMBL" id="JAPDRL010000006">
    <property type="protein sequence ID" value="KAJ9668650.1"/>
    <property type="molecule type" value="Genomic_DNA"/>
</dbReference>
<feature type="domain" description="DhaL" evidence="11">
    <location>
        <begin position="300"/>
        <end position="501"/>
    </location>
</feature>
<dbReference type="PROSITE" id="PS51480">
    <property type="entry name" value="DHAL"/>
    <property type="match status" value="1"/>
</dbReference>
<evidence type="ECO:0000313" key="14">
    <source>
        <dbReference type="Proteomes" id="UP001172684"/>
    </source>
</evidence>
<dbReference type="InterPro" id="IPR050861">
    <property type="entry name" value="Dihydroxyacetone_Kinase"/>
</dbReference>
<comment type="caution">
    <text evidence="13">The sequence shown here is derived from an EMBL/GenBank/DDBJ whole genome shotgun (WGS) entry which is preliminary data.</text>
</comment>
<dbReference type="Proteomes" id="UP001172684">
    <property type="component" value="Unassembled WGS sequence"/>
</dbReference>
<dbReference type="PANTHER" id="PTHR28629:SF14">
    <property type="entry name" value="DIHYDROXYACETONE KINASE 1"/>
    <property type="match status" value="1"/>
</dbReference>
<dbReference type="InterPro" id="IPR036117">
    <property type="entry name" value="DhaL_dom_sf"/>
</dbReference>
<evidence type="ECO:0000256" key="9">
    <source>
        <dbReference type="ARBA" id="ARBA00047974"/>
    </source>
</evidence>
<reference evidence="13" key="1">
    <citation type="submission" date="2022-10" db="EMBL/GenBank/DDBJ databases">
        <title>Culturing micro-colonial fungi from biological soil crusts in the Mojave desert and describing Neophaeococcomyces mojavensis, and introducing the new genera and species Taxawa tesnikishii.</title>
        <authorList>
            <person name="Kurbessoian T."/>
            <person name="Stajich J.E."/>
        </authorList>
    </citation>
    <scope>NUCLEOTIDE SEQUENCE</scope>
    <source>
        <strain evidence="13">TK_1</strain>
    </source>
</reference>
<keyword evidence="7" id="KW-0319">Glycerol metabolism</keyword>
<evidence type="ECO:0000256" key="1">
    <source>
        <dbReference type="ARBA" id="ARBA00003264"/>
    </source>
</evidence>
<evidence type="ECO:0000256" key="10">
    <source>
        <dbReference type="ARBA" id="ARBA00048898"/>
    </source>
</evidence>
<name>A0ABQ9P4X0_9PEZI</name>
<comment type="catalytic activity">
    <reaction evidence="10">
        <text>dihydroxyacetone + ATP = dihydroxyacetone phosphate + ADP + H(+)</text>
        <dbReference type="Rhea" id="RHEA:15773"/>
        <dbReference type="ChEBI" id="CHEBI:15378"/>
        <dbReference type="ChEBI" id="CHEBI:16016"/>
        <dbReference type="ChEBI" id="CHEBI:30616"/>
        <dbReference type="ChEBI" id="CHEBI:57642"/>
        <dbReference type="ChEBI" id="CHEBI:456216"/>
        <dbReference type="EC" id="2.7.1.29"/>
    </reaction>
</comment>
<dbReference type="SMART" id="SM01120">
    <property type="entry name" value="Dak2"/>
    <property type="match status" value="1"/>
</dbReference>
<dbReference type="Gene3D" id="1.25.40.340">
    <property type="match status" value="1"/>
</dbReference>
<evidence type="ECO:0000259" key="12">
    <source>
        <dbReference type="PROSITE" id="PS51481"/>
    </source>
</evidence>
<evidence type="ECO:0000256" key="8">
    <source>
        <dbReference type="ARBA" id="ARBA00022840"/>
    </source>
</evidence>
<feature type="domain" description="DhaK" evidence="12">
    <location>
        <begin position="9"/>
        <end position="359"/>
    </location>
</feature>
<protein>
    <recommendedName>
        <fullName evidence="15">Dihydroxyacetone kinase</fullName>
    </recommendedName>
</protein>
<organism evidence="13 14">
    <name type="scientific">Coniosporium apollinis</name>
    <dbReference type="NCBI Taxonomy" id="61459"/>
    <lineage>
        <taxon>Eukaryota</taxon>
        <taxon>Fungi</taxon>
        <taxon>Dikarya</taxon>
        <taxon>Ascomycota</taxon>
        <taxon>Pezizomycotina</taxon>
        <taxon>Dothideomycetes</taxon>
        <taxon>Dothideomycetes incertae sedis</taxon>
        <taxon>Coniosporium</taxon>
    </lineage>
</organism>
<accession>A0ABQ9P4X0</accession>
<evidence type="ECO:0000313" key="13">
    <source>
        <dbReference type="EMBL" id="KAJ9668650.1"/>
    </source>
</evidence>
<dbReference type="InterPro" id="IPR004007">
    <property type="entry name" value="DhaL_dom"/>
</dbReference>
<evidence type="ECO:0000256" key="6">
    <source>
        <dbReference type="ARBA" id="ARBA00022777"/>
    </source>
</evidence>
<dbReference type="SUPFAM" id="SSF101473">
    <property type="entry name" value="DhaL-like"/>
    <property type="match status" value="1"/>
</dbReference>
<dbReference type="Pfam" id="PF02733">
    <property type="entry name" value="Dak1"/>
    <property type="match status" value="1"/>
</dbReference>
<comment type="pathway">
    <text evidence="2">Polyol metabolism; glycerol fermentation; glycerone phosphate from glycerol (oxidative route): step 2/2.</text>
</comment>
<evidence type="ECO:0000256" key="5">
    <source>
        <dbReference type="ARBA" id="ARBA00022741"/>
    </source>
</evidence>